<evidence type="ECO:0000256" key="1">
    <source>
        <dbReference type="ARBA" id="ARBA00022679"/>
    </source>
</evidence>
<dbReference type="EMBL" id="JXSL01000027">
    <property type="protein sequence ID" value="KIL98597.1"/>
    <property type="molecule type" value="Genomic_DNA"/>
</dbReference>
<name>A0A0C2UAW1_PARME</name>
<dbReference type="PROSITE" id="PS51186">
    <property type="entry name" value="GNAT"/>
    <property type="match status" value="2"/>
</dbReference>
<dbReference type="SUPFAM" id="SSF55729">
    <property type="entry name" value="Acyl-CoA N-acyltransferases (Nat)"/>
    <property type="match status" value="2"/>
</dbReference>
<dbReference type="AlphaFoldDB" id="A0A0C2UAW1"/>
<feature type="domain" description="N-acetyltransferase" evidence="3">
    <location>
        <begin position="183"/>
        <end position="326"/>
    </location>
</feature>
<keyword evidence="2" id="KW-0012">Acyltransferase</keyword>
<accession>A0A0C2UAW1</accession>
<dbReference type="RefSeq" id="WP_082036569.1">
    <property type="nucleotide sequence ID" value="NZ_JXSL01000027.1"/>
</dbReference>
<sequence>MSTTIRDIAAADLERVIELDRRLTGKPRRNYHEKRLAAVSAEPGSFVTLAAADGPVLKGYAYAQILDGEFGGAGPVGVLDTIGIDPDQRGQGLGRKLMAALEDALKKRGIKELVSQADWTEHGITRFFQSAGFELAPRLVLERSTDNVSDFEAPLATQVRDSDEVDLSDPSGDDYAALSRDRVPVRSLTEADYPFIVSVDRKVTRRDRSTYYKRKIAEVTKESGVRVSLVAEIDNLFAGFVMARTEYGEFGRAQTTAVLDTIGVDPAYARHSVGRALMSQLLTNLSSLGVEKVQTQLTWNSFELLGFLARCGFKPSQRLIFQRRLG</sequence>
<dbReference type="InterPro" id="IPR016181">
    <property type="entry name" value="Acyl_CoA_acyltransferase"/>
</dbReference>
<dbReference type="CDD" id="cd04301">
    <property type="entry name" value="NAT_SF"/>
    <property type="match status" value="2"/>
</dbReference>
<evidence type="ECO:0000259" key="3">
    <source>
        <dbReference type="PROSITE" id="PS51186"/>
    </source>
</evidence>
<evidence type="ECO:0000313" key="5">
    <source>
        <dbReference type="Proteomes" id="UP000031971"/>
    </source>
</evidence>
<evidence type="ECO:0000256" key="2">
    <source>
        <dbReference type="ARBA" id="ARBA00023315"/>
    </source>
</evidence>
<dbReference type="Pfam" id="PF00583">
    <property type="entry name" value="Acetyltransf_1"/>
    <property type="match status" value="2"/>
</dbReference>
<evidence type="ECO:0000313" key="4">
    <source>
        <dbReference type="EMBL" id="KIL98597.1"/>
    </source>
</evidence>
<reference evidence="4 5" key="1">
    <citation type="submission" date="2015-01" db="EMBL/GenBank/DDBJ databases">
        <title>Genome Sequence of Magnetospirillum magnetotacticum Strain MS-1.</title>
        <authorList>
            <person name="Marinov G.K."/>
            <person name="Smalley M.D."/>
            <person name="DeSalvo G."/>
        </authorList>
    </citation>
    <scope>NUCLEOTIDE SEQUENCE [LARGE SCALE GENOMIC DNA]</scope>
    <source>
        <strain evidence="4 5">MS-1</strain>
    </source>
</reference>
<comment type="caution">
    <text evidence="4">The sequence shown here is derived from an EMBL/GenBank/DDBJ whole genome shotgun (WGS) entry which is preliminary data.</text>
</comment>
<proteinExistence type="predicted"/>
<keyword evidence="5" id="KW-1185">Reference proteome</keyword>
<organism evidence="4 5">
    <name type="scientific">Paramagnetospirillum magnetotacticum MS-1</name>
    <dbReference type="NCBI Taxonomy" id="272627"/>
    <lineage>
        <taxon>Bacteria</taxon>
        <taxon>Pseudomonadati</taxon>
        <taxon>Pseudomonadota</taxon>
        <taxon>Alphaproteobacteria</taxon>
        <taxon>Rhodospirillales</taxon>
        <taxon>Magnetospirillaceae</taxon>
        <taxon>Paramagnetospirillum</taxon>
    </lineage>
</organism>
<dbReference type="PANTHER" id="PTHR43877">
    <property type="entry name" value="AMINOALKYLPHOSPHONATE N-ACETYLTRANSFERASE-RELATED-RELATED"/>
    <property type="match status" value="1"/>
</dbReference>
<dbReference type="InterPro" id="IPR000182">
    <property type="entry name" value="GNAT_dom"/>
</dbReference>
<protein>
    <submittedName>
        <fullName evidence="4">Putative regulatory protein</fullName>
    </submittedName>
</protein>
<dbReference type="Proteomes" id="UP000031971">
    <property type="component" value="Unassembled WGS sequence"/>
</dbReference>
<dbReference type="GO" id="GO:0016747">
    <property type="term" value="F:acyltransferase activity, transferring groups other than amino-acyl groups"/>
    <property type="evidence" value="ECO:0007669"/>
    <property type="project" value="InterPro"/>
</dbReference>
<gene>
    <name evidence="4" type="ORF">CCC_02047</name>
</gene>
<dbReference type="STRING" id="272627.CCC_02047"/>
<dbReference type="OrthoDB" id="9788850at2"/>
<keyword evidence="1" id="KW-0808">Transferase</keyword>
<dbReference type="InterPro" id="IPR050832">
    <property type="entry name" value="Bact_Acetyltransf"/>
</dbReference>
<dbReference type="Gene3D" id="3.40.630.30">
    <property type="match status" value="2"/>
</dbReference>
<feature type="domain" description="N-acetyltransferase" evidence="3">
    <location>
        <begin position="3"/>
        <end position="154"/>
    </location>
</feature>